<protein>
    <submittedName>
        <fullName evidence="2">Uncharacterized protein</fullName>
    </submittedName>
</protein>
<dbReference type="EMBL" id="APWK03000105">
    <property type="protein sequence ID" value="PHH51072.1"/>
    <property type="molecule type" value="Genomic_DNA"/>
</dbReference>
<organism evidence="2 3">
    <name type="scientific">Ceratocystis fimbriata CBS 114723</name>
    <dbReference type="NCBI Taxonomy" id="1035309"/>
    <lineage>
        <taxon>Eukaryota</taxon>
        <taxon>Fungi</taxon>
        <taxon>Dikarya</taxon>
        <taxon>Ascomycota</taxon>
        <taxon>Pezizomycotina</taxon>
        <taxon>Sordariomycetes</taxon>
        <taxon>Hypocreomycetidae</taxon>
        <taxon>Microascales</taxon>
        <taxon>Ceratocystidaceae</taxon>
        <taxon>Ceratocystis</taxon>
    </lineage>
</organism>
<evidence type="ECO:0000313" key="3">
    <source>
        <dbReference type="Proteomes" id="UP000222788"/>
    </source>
</evidence>
<evidence type="ECO:0000256" key="1">
    <source>
        <dbReference type="SAM" id="Phobius"/>
    </source>
</evidence>
<keyword evidence="1" id="KW-0472">Membrane</keyword>
<accession>A0A2C5WZA3</accession>
<proteinExistence type="predicted"/>
<feature type="transmembrane region" description="Helical" evidence="1">
    <location>
        <begin position="44"/>
        <end position="68"/>
    </location>
</feature>
<reference evidence="2 3" key="2">
    <citation type="journal article" date="2013" name="IMA Fungus">
        <title>IMA Genome-F 1: Ceratocystis fimbriata: Draft nuclear genome sequence for the plant pathogen, Ceratocystis fimbriata.</title>
        <authorList>
            <person name="Wilken P.M."/>
            <person name="Steenkamp E.T."/>
            <person name="Wingfield M.J."/>
            <person name="de Beer Z.W."/>
            <person name="Wingfield B.D."/>
        </authorList>
    </citation>
    <scope>NUCLEOTIDE SEQUENCE [LARGE SCALE GENOMIC DNA]</scope>
    <source>
        <strain evidence="2 3">CBS 114723</strain>
    </source>
</reference>
<dbReference type="InterPro" id="IPR046368">
    <property type="entry name" value="Tag1"/>
</dbReference>
<evidence type="ECO:0000313" key="2">
    <source>
        <dbReference type="EMBL" id="PHH51072.1"/>
    </source>
</evidence>
<dbReference type="PANTHER" id="PTHR35895">
    <property type="entry name" value="CHROMOSOME 16, WHOLE GENOME SHOTGUN SEQUENCE"/>
    <property type="match status" value="1"/>
</dbReference>
<sequence>MTASLQESRVSDGSNSKNLETPAGVAAAVPLTRKQKIIRHFKKWWWAYLLGQCVIIAIFLPVTFYAIIPKLMQNRVDDSKLNITRIDMSNTRANSFTLGVDSHIHTPGSIHATIFPFDAYLSLDVDEDYPFGLIRFPKNRSSKNTTVTVEQTIEIINMTSLTRFNTHLLAGETVGLRVKGKPKIKLSGLYIKYKLKFNKVVQLTGFNMFKGLSVTNANISLSASNNFRADTSIPNPTVLTLDVGNTTFSNMFNGSDIGTVYIDNLILRPGANNYSIRADIDQTPVTTAILQEPYCETGVMPFGLVSKAVSNGGDNITYFSDALAAGAVSVNIDIGTALSNLGLNVTCSSSSSSSSSE</sequence>
<reference evidence="2 3" key="1">
    <citation type="journal article" date="2013" name="Fungal Biol.">
        <title>Analysis of microsatellite markers in the genome of the plant pathogen Ceratocystis fimbriata.</title>
        <authorList>
            <person name="Simpson M.C."/>
            <person name="Wilken P.M."/>
            <person name="Coetzee M.P."/>
            <person name="Wingfield M.J."/>
            <person name="Wingfield B.D."/>
        </authorList>
    </citation>
    <scope>NUCLEOTIDE SEQUENCE [LARGE SCALE GENOMIC DNA]</scope>
    <source>
        <strain evidence="2 3">CBS 114723</strain>
    </source>
</reference>
<dbReference type="AlphaFoldDB" id="A0A2C5WZA3"/>
<keyword evidence="1" id="KW-1133">Transmembrane helix</keyword>
<keyword evidence="3" id="KW-1185">Reference proteome</keyword>
<dbReference type="Proteomes" id="UP000222788">
    <property type="component" value="Unassembled WGS sequence"/>
</dbReference>
<comment type="caution">
    <text evidence="2">The sequence shown here is derived from an EMBL/GenBank/DDBJ whole genome shotgun (WGS) entry which is preliminary data.</text>
</comment>
<dbReference type="Pfam" id="PF12505">
    <property type="entry name" value="DUF3712"/>
    <property type="match status" value="1"/>
</dbReference>
<dbReference type="GO" id="GO:0000329">
    <property type="term" value="C:fungal-type vacuole membrane"/>
    <property type="evidence" value="ECO:0007669"/>
    <property type="project" value="InterPro"/>
</dbReference>
<dbReference type="InterPro" id="IPR022185">
    <property type="entry name" value="DUF3712"/>
</dbReference>
<gene>
    <name evidence="2" type="ORF">CFIMG_004321RA</name>
</gene>
<keyword evidence="1" id="KW-0812">Transmembrane</keyword>
<name>A0A2C5WZA3_9PEZI</name>
<dbReference type="STRING" id="1035309.A0A2C5WZA3"/>
<dbReference type="PANTHER" id="PTHR35895:SF1">
    <property type="entry name" value="LIPID-BINDING SERUM GLYCOPROTEIN C-TERMINAL DOMAIN-CONTAINING PROTEIN"/>
    <property type="match status" value="1"/>
</dbReference>
<dbReference type="OrthoDB" id="10039566at2759"/>